<dbReference type="NCBIfam" id="NF037970">
    <property type="entry name" value="vanZ_1"/>
    <property type="match status" value="1"/>
</dbReference>
<evidence type="ECO:0000313" key="2">
    <source>
        <dbReference type="EMBL" id="ERG90595.1"/>
    </source>
</evidence>
<keyword evidence="1" id="KW-0472">Membrane</keyword>
<dbReference type="AlphaFoldDB" id="U1N275"/>
<organism evidence="2 3">
    <name type="scientific">Haloquadratum walsbyi J07HQW1</name>
    <dbReference type="NCBI Taxonomy" id="1238424"/>
    <lineage>
        <taxon>Archaea</taxon>
        <taxon>Methanobacteriati</taxon>
        <taxon>Methanobacteriota</taxon>
        <taxon>Stenosarchaea group</taxon>
        <taxon>Halobacteria</taxon>
        <taxon>Halobacteriales</taxon>
        <taxon>Haloferacaceae</taxon>
        <taxon>Haloquadratum</taxon>
    </lineage>
</organism>
<evidence type="ECO:0000256" key="1">
    <source>
        <dbReference type="SAM" id="Phobius"/>
    </source>
</evidence>
<feature type="transmembrane region" description="Helical" evidence="1">
    <location>
        <begin position="16"/>
        <end position="33"/>
    </location>
</feature>
<protein>
    <submittedName>
        <fullName evidence="2">Putative integral membrane protein</fullName>
    </submittedName>
</protein>
<dbReference type="HOGENOM" id="CLU_1870696_0_0_2"/>
<feature type="transmembrane region" description="Helical" evidence="1">
    <location>
        <begin position="82"/>
        <end position="101"/>
    </location>
</feature>
<keyword evidence="1" id="KW-1133">Transmembrane helix</keyword>
<accession>U1N275</accession>
<evidence type="ECO:0000313" key="3">
    <source>
        <dbReference type="Proteomes" id="UP000030649"/>
    </source>
</evidence>
<feature type="transmembrane region" description="Helical" evidence="1">
    <location>
        <begin position="107"/>
        <end position="128"/>
    </location>
</feature>
<keyword evidence="1" id="KW-0812">Transmembrane</keyword>
<gene>
    <name evidence="2" type="ORF">J07HQW1_00619</name>
</gene>
<proteinExistence type="predicted"/>
<dbReference type="STRING" id="1238424.J07HQW1_00619"/>
<name>U1N275_9EURY</name>
<feature type="transmembrane region" description="Helical" evidence="1">
    <location>
        <begin position="53"/>
        <end position="70"/>
    </location>
</feature>
<sequence length="136" mass="15076">MRLPIRVLQQGPYKRWIPSFCCAFSILVSSIIPIPQGEGHMMVDVAFNVRVDIFLHMLGYATLAWTVVSARRLGLTDYRDTVVVVISVSVFGAGIEGLQTIVPTRGFSSADMLANTIGATTILIRAVFDDVRRQYQ</sequence>
<dbReference type="EMBL" id="KE356560">
    <property type="protein sequence ID" value="ERG90595.1"/>
    <property type="molecule type" value="Genomic_DNA"/>
</dbReference>
<dbReference type="Proteomes" id="UP000030649">
    <property type="component" value="Unassembled WGS sequence"/>
</dbReference>
<reference evidence="2 3" key="1">
    <citation type="journal article" date="2013" name="PLoS ONE">
        <title>Assembly-driven community genomics of a hypersaline microbial ecosystem.</title>
        <authorList>
            <person name="Podell S."/>
            <person name="Ugalde J.A."/>
            <person name="Narasingarao P."/>
            <person name="Banfield J.F."/>
            <person name="Heidelberg K.B."/>
            <person name="Allen E.E."/>
        </authorList>
    </citation>
    <scope>NUCLEOTIDE SEQUENCE [LARGE SCALE GENOMIC DNA]</scope>
    <source>
        <strain evidence="3">J07HQW1</strain>
    </source>
</reference>